<evidence type="ECO:0000313" key="2">
    <source>
        <dbReference type="EMBL" id="KAK5077818.1"/>
    </source>
</evidence>
<accession>A0ABR0JXK2</accession>
<feature type="domain" description="GST N-terminal" evidence="1">
    <location>
        <begin position="1"/>
        <end position="65"/>
    </location>
</feature>
<reference evidence="2 3" key="1">
    <citation type="submission" date="2023-08" db="EMBL/GenBank/DDBJ databases">
        <title>Black Yeasts Isolated from many extreme environments.</title>
        <authorList>
            <person name="Coleine C."/>
            <person name="Stajich J.E."/>
            <person name="Selbmann L."/>
        </authorList>
    </citation>
    <scope>NUCLEOTIDE SEQUENCE [LARGE SCALE GENOMIC DNA]</scope>
    <source>
        <strain evidence="2 3">CCFEE 5885</strain>
    </source>
</reference>
<name>A0ABR0JXK2_9EURO</name>
<protein>
    <recommendedName>
        <fullName evidence="1">GST N-terminal domain-containing protein</fullName>
    </recommendedName>
</protein>
<dbReference type="EMBL" id="JAVRRG010000197">
    <property type="protein sequence ID" value="KAK5077818.1"/>
    <property type="molecule type" value="Genomic_DNA"/>
</dbReference>
<comment type="caution">
    <text evidence="2">The sequence shown here is derived from an EMBL/GenBank/DDBJ whole genome shotgun (WGS) entry which is preliminary data.</text>
</comment>
<dbReference type="PROSITE" id="PS50404">
    <property type="entry name" value="GST_NTER"/>
    <property type="match status" value="1"/>
</dbReference>
<dbReference type="InterPro" id="IPR004045">
    <property type="entry name" value="Glutathione_S-Trfase_N"/>
</dbReference>
<keyword evidence="3" id="KW-1185">Reference proteome</keyword>
<dbReference type="SUPFAM" id="SSF52833">
    <property type="entry name" value="Thioredoxin-like"/>
    <property type="match status" value="1"/>
</dbReference>
<organism evidence="2 3">
    <name type="scientific">Lithohypha guttulata</name>
    <dbReference type="NCBI Taxonomy" id="1690604"/>
    <lineage>
        <taxon>Eukaryota</taxon>
        <taxon>Fungi</taxon>
        <taxon>Dikarya</taxon>
        <taxon>Ascomycota</taxon>
        <taxon>Pezizomycotina</taxon>
        <taxon>Eurotiomycetes</taxon>
        <taxon>Chaetothyriomycetidae</taxon>
        <taxon>Chaetothyriales</taxon>
        <taxon>Trichomeriaceae</taxon>
        <taxon>Lithohypha</taxon>
    </lineage>
</organism>
<gene>
    <name evidence="2" type="ORF">LTR24_009288</name>
</gene>
<sequence length="99" mass="11713">MTELGIDFEDKRYAYDETWQAKGKEFEEKGLSLTRKLPILEIDGHILSEHIPILRYLSRTIDAYDGVSNYDKYPVDAVSSIYIDWRVWLHDRSLFFDGH</sequence>
<dbReference type="Gene3D" id="1.20.1050.130">
    <property type="match status" value="1"/>
</dbReference>
<proteinExistence type="predicted"/>
<dbReference type="Proteomes" id="UP001345013">
    <property type="component" value="Unassembled WGS sequence"/>
</dbReference>
<evidence type="ECO:0000259" key="1">
    <source>
        <dbReference type="PROSITE" id="PS50404"/>
    </source>
</evidence>
<dbReference type="InterPro" id="IPR036249">
    <property type="entry name" value="Thioredoxin-like_sf"/>
</dbReference>
<evidence type="ECO:0000313" key="3">
    <source>
        <dbReference type="Proteomes" id="UP001345013"/>
    </source>
</evidence>